<gene>
    <name evidence="2" type="ORF">ACFPP6_07845</name>
</gene>
<dbReference type="EMBL" id="JBHSKJ010000004">
    <property type="protein sequence ID" value="MFC5144591.1"/>
    <property type="molecule type" value="Genomic_DNA"/>
</dbReference>
<keyword evidence="1" id="KW-0812">Transmembrane</keyword>
<dbReference type="Proteomes" id="UP001596222">
    <property type="component" value="Unassembled WGS sequence"/>
</dbReference>
<accession>A0ABV9ZVY5</accession>
<proteinExistence type="predicted"/>
<evidence type="ECO:0000313" key="2">
    <source>
        <dbReference type="EMBL" id="MFC5144591.1"/>
    </source>
</evidence>
<evidence type="ECO:0000313" key="3">
    <source>
        <dbReference type="Proteomes" id="UP001596222"/>
    </source>
</evidence>
<organism evidence="2 3">
    <name type="scientific">Streptomyces aureoversilis</name>
    <dbReference type="NCBI Taxonomy" id="67277"/>
    <lineage>
        <taxon>Bacteria</taxon>
        <taxon>Bacillati</taxon>
        <taxon>Actinomycetota</taxon>
        <taxon>Actinomycetes</taxon>
        <taxon>Kitasatosporales</taxon>
        <taxon>Streptomycetaceae</taxon>
        <taxon>Streptomyces</taxon>
    </lineage>
</organism>
<protein>
    <submittedName>
        <fullName evidence="2">Uncharacterized protein</fullName>
    </submittedName>
</protein>
<comment type="caution">
    <text evidence="2">The sequence shown here is derived from an EMBL/GenBank/DDBJ whole genome shotgun (WGS) entry which is preliminary data.</text>
</comment>
<dbReference type="RefSeq" id="WP_382038542.1">
    <property type="nucleotide sequence ID" value="NZ_JBHSKJ010000004.1"/>
</dbReference>
<evidence type="ECO:0000256" key="1">
    <source>
        <dbReference type="SAM" id="Phobius"/>
    </source>
</evidence>
<feature type="transmembrane region" description="Helical" evidence="1">
    <location>
        <begin position="32"/>
        <end position="57"/>
    </location>
</feature>
<keyword evidence="3" id="KW-1185">Reference proteome</keyword>
<name>A0ABV9ZVY5_9ACTN</name>
<keyword evidence="1" id="KW-0472">Membrane</keyword>
<keyword evidence="1" id="KW-1133">Transmembrane helix</keyword>
<sequence length="67" mass="7719">MLLRNDLITRDGEWWPHQGGWAYTIDALFGPWVTFAGGAGFILVHYAGPVVAHELAVRRFARRLRRR</sequence>
<reference evidence="3" key="1">
    <citation type="journal article" date="2019" name="Int. J. Syst. Evol. Microbiol.">
        <title>The Global Catalogue of Microorganisms (GCM) 10K type strain sequencing project: providing services to taxonomists for standard genome sequencing and annotation.</title>
        <authorList>
            <consortium name="The Broad Institute Genomics Platform"/>
            <consortium name="The Broad Institute Genome Sequencing Center for Infectious Disease"/>
            <person name="Wu L."/>
            <person name="Ma J."/>
        </authorList>
    </citation>
    <scope>NUCLEOTIDE SEQUENCE [LARGE SCALE GENOMIC DNA]</scope>
    <source>
        <strain evidence="3">CGMCC 4.1641</strain>
    </source>
</reference>